<dbReference type="InterPro" id="IPR001452">
    <property type="entry name" value="SH3_domain"/>
</dbReference>
<reference evidence="10" key="5">
    <citation type="submission" date="2025-04" db="UniProtKB">
        <authorList>
            <consortium name="RefSeq"/>
        </authorList>
    </citation>
    <scope>IDENTIFICATION</scope>
</reference>
<dbReference type="GO" id="GO:0030833">
    <property type="term" value="P:regulation of actin filament polymerization"/>
    <property type="evidence" value="ECO:0000318"/>
    <property type="project" value="GO_Central"/>
</dbReference>
<evidence type="ECO:0000256" key="4">
    <source>
        <dbReference type="PROSITE-ProRule" id="PRU00192"/>
    </source>
</evidence>
<keyword evidence="9" id="KW-1185">Reference proteome</keyword>
<dbReference type="PANTHER" id="PTHR10829">
    <property type="entry name" value="CORTACTIN AND DREBRIN"/>
    <property type="match status" value="1"/>
</dbReference>
<dbReference type="OrthoDB" id="5971719at2759"/>
<evidence type="ECO:0000313" key="7">
    <source>
        <dbReference type="EMBL" id="AAH88042.1"/>
    </source>
</evidence>
<evidence type="ECO:0000313" key="10">
    <source>
        <dbReference type="RefSeq" id="NP_001011314.1"/>
    </source>
</evidence>
<evidence type="ECO:0000313" key="11">
    <source>
        <dbReference type="Xenbase" id="XB-GENE-6087488"/>
    </source>
</evidence>
<evidence type="ECO:0000256" key="5">
    <source>
        <dbReference type="SAM" id="MobiDB-lite"/>
    </source>
</evidence>
<reference evidence="7" key="2">
    <citation type="submission" date="2004-12" db="EMBL/GenBank/DDBJ databases">
        <authorList>
            <consortium name="NIH - Xenopus Gene Collection (XGC) project"/>
        </authorList>
    </citation>
    <scope>NUCLEOTIDE SEQUENCE [LARGE SCALE MRNA]</scope>
    <source>
        <tissue evidence="7">Whole body</tissue>
    </source>
</reference>
<reference evidence="10" key="1">
    <citation type="journal article" date="2002" name="Dev. Dyn.">
        <title>Genetic and genomic tools for Xenopus research: The NIH Xenopus initiative.</title>
        <authorList>
            <person name="Klein S.L."/>
            <person name="Strausberg R.L."/>
            <person name="Wagner L."/>
            <person name="Pontius J."/>
            <person name="Clifton S.W."/>
            <person name="Richardson P."/>
        </authorList>
    </citation>
    <scope>NUCLEOTIDE SEQUENCE</scope>
</reference>
<dbReference type="FunFam" id="2.30.30.40:FF:000046">
    <property type="entry name" value="Drebrin-like protein isoform B"/>
    <property type="match status" value="1"/>
</dbReference>
<dbReference type="SUPFAM" id="SSF50044">
    <property type="entry name" value="SH3-domain"/>
    <property type="match status" value="1"/>
</dbReference>
<dbReference type="Pfam" id="PF14604">
    <property type="entry name" value="SH3_9"/>
    <property type="match status" value="1"/>
</dbReference>
<name>Q5M8F8_XENTR</name>
<dbReference type="STRING" id="8364.ENSXETP00000043606"/>
<accession>Q5M8F8</accession>
<dbReference type="EMBL" id="BC088042">
    <property type="protein sequence ID" value="AAH88042.1"/>
    <property type="molecule type" value="mRNA"/>
</dbReference>
<dbReference type="GO" id="GO:0051015">
    <property type="term" value="F:actin filament binding"/>
    <property type="evidence" value="ECO:0000318"/>
    <property type="project" value="GO_Central"/>
</dbReference>
<dbReference type="PROSITE" id="PS50002">
    <property type="entry name" value="SH3"/>
    <property type="match status" value="1"/>
</dbReference>
<dbReference type="GO" id="GO:0030427">
    <property type="term" value="C:site of polarized growth"/>
    <property type="evidence" value="ECO:0000318"/>
    <property type="project" value="GO_Central"/>
</dbReference>
<keyword evidence="1 4" id="KW-0728">SH3 domain</keyword>
<feature type="compositionally biased region" description="Pro residues" evidence="5">
    <location>
        <begin position="395"/>
        <end position="404"/>
    </location>
</feature>
<dbReference type="GO" id="GO:0005886">
    <property type="term" value="C:plasma membrane"/>
    <property type="evidence" value="ECO:0000318"/>
    <property type="project" value="GO_Central"/>
</dbReference>
<evidence type="ECO:0000259" key="6">
    <source>
        <dbReference type="PROSITE" id="PS50002"/>
    </source>
</evidence>
<feature type="region of interest" description="Disordered" evidence="5">
    <location>
        <begin position="179"/>
        <end position="268"/>
    </location>
</feature>
<dbReference type="CDD" id="cd12073">
    <property type="entry name" value="SH3_HS1"/>
    <property type="match status" value="1"/>
</dbReference>
<dbReference type="AGR" id="Xenbase:XB-GENE-6087488"/>
<dbReference type="Ensembl" id="ENSXETT00000033650">
    <property type="protein sequence ID" value="ENSXETP00000033650"/>
    <property type="gene ID" value="ENSXETG00000015412"/>
</dbReference>
<dbReference type="AlphaFoldDB" id="Q5M8F8"/>
<dbReference type="KEGG" id="xtr:496771"/>
<keyword evidence="3" id="KW-0677">Repeat</keyword>
<evidence type="ECO:0000256" key="3">
    <source>
        <dbReference type="ARBA" id="ARBA00022737"/>
    </source>
</evidence>
<evidence type="ECO:0000313" key="9">
    <source>
        <dbReference type="Proteomes" id="UP000008143"/>
    </source>
</evidence>
<feature type="domain" description="SH3" evidence="6">
    <location>
        <begin position="491"/>
        <end position="550"/>
    </location>
</feature>
<feature type="region of interest" description="Disordered" evidence="5">
    <location>
        <begin position="60"/>
        <end position="91"/>
    </location>
</feature>
<evidence type="ECO:0000256" key="2">
    <source>
        <dbReference type="ARBA" id="ARBA00022553"/>
    </source>
</evidence>
<sequence length="553" mass="62349">MWKAAVGHNVKVSEAEGDDWETDPDFVNDITEEEQRWGAKTVAGSGRPQHVDIKQLRDKVATEHQNLKKKELQDGPRASYGYGGKFGTEKDRMDKSALGHEYHLELDKHSSQTDASKGFGGKYGVQKDRTDKSAVGFDYKAKVEQHASQQDYAKGFGGRYGVQMDRVDKSAVGFEYKTELQKHSSQKDQSQGFGGKYGVQKDRQDKSAHSWSHKEELQPHQSQTDYTQGFGGKFGVQKDRQDKSAHSWSHKEEIQPHESQTDYTKGFGGRFGVQTDRVDKCASGFGEIETPSSAYEKTQPLEAMTSGAHNLRSRFENMARTAEEENKQKAEEERVRRQKKEKQEKELQLKREIHQSTGNEETQLPSHSVPVPTPRISALPQKPCAREIDLDPLYEEPPPVPPKLPEFENEKVPNPPATNEEDEETYEDVVIPANDTEEEYEAIPDLPPRKFEEDNEEDYEAVPDLPDDEALYEELPKEESPILIASSKQGGSGICAVALYDYEGGGDDEISFQPQELITDIDMLDEGWWCGTCEGRRGLFPANYVELQQAAPL</sequence>
<feature type="compositionally biased region" description="Basic and acidic residues" evidence="5">
    <location>
        <begin position="199"/>
        <end position="218"/>
    </location>
</feature>
<dbReference type="Bgee" id="ENSXETG00000015412">
    <property type="expression patterns" value="Expressed in liver and 9 other cell types or tissues"/>
</dbReference>
<dbReference type="Xenbase" id="XB-GENE-6087488">
    <property type="gene designation" value="hcls1"/>
</dbReference>
<feature type="region of interest" description="Disordered" evidence="5">
    <location>
        <begin position="1"/>
        <end position="25"/>
    </location>
</feature>
<dbReference type="GO" id="GO:0016477">
    <property type="term" value="P:cell migration"/>
    <property type="evidence" value="ECO:0000318"/>
    <property type="project" value="GO_Central"/>
</dbReference>
<feature type="compositionally biased region" description="Basic and acidic residues" evidence="5">
    <location>
        <begin position="60"/>
        <end position="74"/>
    </location>
</feature>
<accession>F6WCN9</accession>
<feature type="region of interest" description="Disordered" evidence="5">
    <location>
        <begin position="318"/>
        <end position="460"/>
    </location>
</feature>
<protein>
    <submittedName>
        <fullName evidence="7">Cortactin</fullName>
    </submittedName>
    <submittedName>
        <fullName evidence="8">Hematopoietic cell-specific Lyn substrate 1</fullName>
    </submittedName>
    <submittedName>
        <fullName evidence="10">Hematopoietic lineage cell-specific protein</fullName>
    </submittedName>
</protein>
<dbReference type="Pfam" id="PF02218">
    <property type="entry name" value="HS1_rep"/>
    <property type="match status" value="6"/>
</dbReference>
<dbReference type="PRINTS" id="PR00452">
    <property type="entry name" value="SH3DOMAIN"/>
</dbReference>
<dbReference type="GeneTree" id="ENSGT00940000158997"/>
<reference evidence="8" key="4">
    <citation type="submission" date="2011-06" db="UniProtKB">
        <authorList>
            <consortium name="Ensembl"/>
        </authorList>
    </citation>
    <scope>IDENTIFICATION</scope>
</reference>
<dbReference type="OMA" id="KFDESWW"/>
<dbReference type="Proteomes" id="UP000008143">
    <property type="component" value="Chromosome 3"/>
</dbReference>
<dbReference type="GO" id="GO:0030864">
    <property type="term" value="C:cortical actin cytoskeleton"/>
    <property type="evidence" value="ECO:0000318"/>
    <property type="project" value="GO_Central"/>
</dbReference>
<dbReference type="PROSITE" id="PS51090">
    <property type="entry name" value="CORTACTIN"/>
    <property type="match status" value="6"/>
</dbReference>
<gene>
    <name evidence="8 10 11" type="primary">hcls1</name>
    <name evidence="7 10" type="synonym">cttn</name>
    <name evidence="10" type="synonym">CTTN-LIKE</name>
    <name evidence="10" type="synonym">cttnl</name>
    <name evidence="10" type="synonym">hs1</name>
    <name evidence="10" type="synonym">lckbp</name>
    <name evidence="10" type="synonym">lckBP1</name>
</gene>
<organism evidence="7">
    <name type="scientific">Xenopus tropicalis</name>
    <name type="common">Western clawed frog</name>
    <name type="synonym">Silurana tropicalis</name>
    <dbReference type="NCBI Taxonomy" id="8364"/>
    <lineage>
        <taxon>Eukaryota</taxon>
        <taxon>Metazoa</taxon>
        <taxon>Chordata</taxon>
        <taxon>Craniata</taxon>
        <taxon>Vertebrata</taxon>
        <taxon>Euteleostomi</taxon>
        <taxon>Amphibia</taxon>
        <taxon>Batrachia</taxon>
        <taxon>Anura</taxon>
        <taxon>Pipoidea</taxon>
        <taxon>Pipidae</taxon>
        <taxon>Xenopodinae</taxon>
        <taxon>Xenopus</taxon>
        <taxon>Silurana</taxon>
    </lineage>
</organism>
<feature type="compositionally biased region" description="Basic and acidic residues" evidence="5">
    <location>
        <begin position="318"/>
        <end position="354"/>
    </location>
</feature>
<evidence type="ECO:0000313" key="8">
    <source>
        <dbReference type="Ensembl" id="ENSXETP00000033650"/>
    </source>
</evidence>
<dbReference type="SMART" id="SM00326">
    <property type="entry name" value="SH3"/>
    <property type="match status" value="1"/>
</dbReference>
<dbReference type="CTD" id="3059"/>
<dbReference type="InterPro" id="IPR036028">
    <property type="entry name" value="SH3-like_dom_sf"/>
</dbReference>
<feature type="compositionally biased region" description="Polar residues" evidence="5">
    <location>
        <begin position="355"/>
        <end position="366"/>
    </location>
</feature>
<feature type="compositionally biased region" description="Basic and acidic residues" evidence="5">
    <location>
        <begin position="236"/>
        <end position="260"/>
    </location>
</feature>
<dbReference type="PRINTS" id="PR00499">
    <property type="entry name" value="P67PHOX"/>
</dbReference>
<proteinExistence type="evidence at transcript level"/>
<dbReference type="Gene3D" id="2.30.30.40">
    <property type="entry name" value="SH3 Domains"/>
    <property type="match status" value="1"/>
</dbReference>
<feature type="compositionally biased region" description="Acidic residues" evidence="5">
    <location>
        <begin position="15"/>
        <end position="25"/>
    </location>
</feature>
<dbReference type="RefSeq" id="NP_001011314.1">
    <property type="nucleotide sequence ID" value="NM_001011314.1"/>
</dbReference>
<reference evidence="8" key="3">
    <citation type="journal article" date="2010" name="Science">
        <title>The genome of the Western clawed frog Xenopus tropicalis.</title>
        <authorList>
            <person name="Hellsten U."/>
            <person name="Harland R.M."/>
            <person name="Gilchrist M.J."/>
            <person name="Hendrix D."/>
            <person name="Jurka J."/>
            <person name="Kapitonov V."/>
            <person name="Ovcharenko I."/>
            <person name="Putnam N.H."/>
            <person name="Shu S."/>
            <person name="Taher L."/>
            <person name="Blitz I.L."/>
            <person name="Blumberg B."/>
            <person name="Dichmann D.S."/>
            <person name="Dubchak I."/>
            <person name="Amaya E."/>
            <person name="Detter J.C."/>
            <person name="Fletcher R."/>
            <person name="Gerhard D.S."/>
            <person name="Goodstein D."/>
            <person name="Graves T."/>
            <person name="Grigoriev I.V."/>
            <person name="Grimwood J."/>
            <person name="Kawashima T."/>
            <person name="Lindquist E."/>
            <person name="Lucas S.M."/>
            <person name="Mead P.E."/>
            <person name="Mitros T."/>
            <person name="Ogino H."/>
            <person name="Ohta Y."/>
            <person name="Poliakov A.V."/>
            <person name="Pollet N."/>
            <person name="Robert J."/>
            <person name="Salamov A."/>
            <person name="Sater A.K."/>
            <person name="Schmutz J."/>
            <person name="Terry A."/>
            <person name="Vize P.D."/>
            <person name="Warren W.C."/>
            <person name="Wells D."/>
            <person name="Wills A."/>
            <person name="Wilson R.K."/>
            <person name="Zimmerman L.B."/>
            <person name="Zorn A.M."/>
            <person name="Grainger R."/>
            <person name="Grammer T."/>
            <person name="Khokha M.K."/>
            <person name="Richardson P.M."/>
            <person name="Rokhsar D.S."/>
        </authorList>
    </citation>
    <scope>NUCLEOTIDE SEQUENCE [LARGE SCALE GENOMIC DNA]</scope>
    <source>
        <strain evidence="8">Nigerian</strain>
    </source>
</reference>
<dbReference type="InterPro" id="IPR003134">
    <property type="entry name" value="Hs1_Cortactin"/>
</dbReference>
<keyword evidence="2" id="KW-0597">Phosphoprotein</keyword>
<dbReference type="PANTHER" id="PTHR10829:SF5">
    <property type="entry name" value="HEMATOPOIETIC LINEAGE CELL-SPECIFIC PROTEIN"/>
    <property type="match status" value="1"/>
</dbReference>
<dbReference type="GeneID" id="496771"/>
<evidence type="ECO:0000256" key="1">
    <source>
        <dbReference type="ARBA" id="ARBA00022443"/>
    </source>
</evidence>